<feature type="transmembrane region" description="Helical" evidence="1">
    <location>
        <begin position="57"/>
        <end position="74"/>
    </location>
</feature>
<dbReference type="EMBL" id="SPQS01000021">
    <property type="protein sequence ID" value="TFV70492.1"/>
    <property type="molecule type" value="Genomic_DNA"/>
</dbReference>
<keyword evidence="1" id="KW-0472">Membrane</keyword>
<feature type="transmembrane region" description="Helical" evidence="1">
    <location>
        <begin position="109"/>
        <end position="126"/>
    </location>
</feature>
<keyword evidence="1" id="KW-1133">Transmembrane helix</keyword>
<reference evidence="2 3" key="1">
    <citation type="submission" date="2019-03" db="EMBL/GenBank/DDBJ databases">
        <title>Bradyrhizobium strains diversity.</title>
        <authorList>
            <person name="Urquiaga M.C.O."/>
            <person name="Hungria M."/>
            <person name="Delamuta J.R.M."/>
            <person name="Klepa M.S."/>
        </authorList>
    </citation>
    <scope>NUCLEOTIDE SEQUENCE [LARGE SCALE GENOMIC DNA]</scope>
    <source>
        <strain evidence="2 3">CNPSo 3426</strain>
    </source>
</reference>
<organism evidence="2 3">
    <name type="scientific">Bradyrhizobium frederickii</name>
    <dbReference type="NCBI Taxonomy" id="2560054"/>
    <lineage>
        <taxon>Bacteria</taxon>
        <taxon>Pseudomonadati</taxon>
        <taxon>Pseudomonadota</taxon>
        <taxon>Alphaproteobacteria</taxon>
        <taxon>Hyphomicrobiales</taxon>
        <taxon>Nitrobacteraceae</taxon>
        <taxon>Bradyrhizobium</taxon>
    </lineage>
</organism>
<dbReference type="Proteomes" id="UP000297700">
    <property type="component" value="Unassembled WGS sequence"/>
</dbReference>
<sequence length="217" mass="23986">MLIAVGLRKYLLPAICVWCLIRFALSSSKNPYSNDFFAFFIAGLSVASYATGHRTQALIGMAVALLLEAGHLLLSYQQPSVPIETSRFAMLAFSIAAVFVAAQCKAPRFLKPLAFVGLISYPLYLLHQDLGHMALAWLDVPYSDRLVPTLIRALIVPPILVGAGALVYFYVEKPLTGYLTGWLRRPRIPKSVWIRTAGVSPGNQPQIAERDLEQQRV</sequence>
<dbReference type="RefSeq" id="WP_135166756.1">
    <property type="nucleotide sequence ID" value="NZ_SPQS01000021.1"/>
</dbReference>
<feature type="transmembrane region" description="Helical" evidence="1">
    <location>
        <begin position="146"/>
        <end position="171"/>
    </location>
</feature>
<comment type="caution">
    <text evidence="2">The sequence shown here is derived from an EMBL/GenBank/DDBJ whole genome shotgun (WGS) entry which is preliminary data.</text>
</comment>
<evidence type="ECO:0008006" key="4">
    <source>
        <dbReference type="Google" id="ProtNLM"/>
    </source>
</evidence>
<keyword evidence="1" id="KW-0812">Transmembrane</keyword>
<evidence type="ECO:0000256" key="1">
    <source>
        <dbReference type="SAM" id="Phobius"/>
    </source>
</evidence>
<name>A0A4Y9NT36_9BRAD</name>
<accession>A0A4Y9NT36</accession>
<feature type="transmembrane region" description="Helical" evidence="1">
    <location>
        <begin position="86"/>
        <end position="102"/>
    </location>
</feature>
<protein>
    <recommendedName>
        <fullName evidence="4">Acyltransferase 3 domain-containing protein</fullName>
    </recommendedName>
</protein>
<proteinExistence type="predicted"/>
<dbReference type="AlphaFoldDB" id="A0A4Y9NT36"/>
<evidence type="ECO:0000313" key="2">
    <source>
        <dbReference type="EMBL" id="TFV70492.1"/>
    </source>
</evidence>
<gene>
    <name evidence="2" type="ORF">E4K64_30370</name>
</gene>
<feature type="transmembrane region" description="Helical" evidence="1">
    <location>
        <begin position="36"/>
        <end position="52"/>
    </location>
</feature>
<evidence type="ECO:0000313" key="3">
    <source>
        <dbReference type="Proteomes" id="UP000297700"/>
    </source>
</evidence>